<keyword evidence="2" id="KW-0378">Hydrolase</keyword>
<accession>A0A9W4VTL4</accession>
<feature type="domain" description="Calcineurin-like phosphoesterase" evidence="4">
    <location>
        <begin position="120"/>
        <end position="334"/>
    </location>
</feature>
<dbReference type="GO" id="GO:0016787">
    <property type="term" value="F:hydrolase activity"/>
    <property type="evidence" value="ECO:0007669"/>
    <property type="project" value="UniProtKB-KW"/>
</dbReference>
<dbReference type="SUPFAM" id="SSF56300">
    <property type="entry name" value="Metallo-dependent phosphatases"/>
    <property type="match status" value="1"/>
</dbReference>
<sequence>MQAGCIFMKKCIIIATLTFVLYSAASYSQEQSNDTSTISFLAFGDGGYSPEYPKQKHIENPKNKREFIAAEKQDWLDDNRPLAEFNHAPIFVYPNTNIATEQSGAKAVGQAMATLCKTANCEFAIQLGDNIYPDGADANDGKDDEQRMGDLILTPLKPLFEEKNSLVVYSALGNHDWKTSRKGVALQTAWMSKQANFHMDKKGYYSFKQGEPGNDVEFFVIDTNMLLAGQHYYEIPLREDGSEQGLASALASGQAEVEDIERHETPINGEDHKQLAWLANGLKHSSAKWKIVYGHHVLWSIGGTKYDEAHVLRRLILPELCQYADAYIAGHEHDLELLTDDCSRVMPSNHSMPKLPLIISGAASKMRGTHTPFAKYQQMQYPEYDLVWSKSFTWGFAHIQLNNLNDAMTVNFYSTPNDGKGKLVQERSFTFSHRSN</sequence>
<comment type="caution">
    <text evidence="6">The sequence shown here is derived from an EMBL/GenBank/DDBJ whole genome shotgun (WGS) entry which is preliminary data.</text>
</comment>
<feature type="signal peptide" evidence="3">
    <location>
        <begin position="1"/>
        <end position="28"/>
    </location>
</feature>
<evidence type="ECO:0000313" key="6">
    <source>
        <dbReference type="EMBL" id="CAH9062111.1"/>
    </source>
</evidence>
<dbReference type="AlphaFoldDB" id="A0A9W4VTL4"/>
<dbReference type="InterPro" id="IPR051558">
    <property type="entry name" value="Metallophosphoesterase_PAP"/>
</dbReference>
<evidence type="ECO:0000313" key="7">
    <source>
        <dbReference type="Proteomes" id="UP001152467"/>
    </source>
</evidence>
<dbReference type="PANTHER" id="PTHR10161:SF14">
    <property type="entry name" value="TARTRATE-RESISTANT ACID PHOSPHATASE TYPE 5"/>
    <property type="match status" value="1"/>
</dbReference>
<dbReference type="Proteomes" id="UP001152485">
    <property type="component" value="Unassembled WGS sequence"/>
</dbReference>
<evidence type="ECO:0000256" key="2">
    <source>
        <dbReference type="ARBA" id="ARBA00022801"/>
    </source>
</evidence>
<evidence type="ECO:0000313" key="8">
    <source>
        <dbReference type="Proteomes" id="UP001152485"/>
    </source>
</evidence>
<dbReference type="InterPro" id="IPR029052">
    <property type="entry name" value="Metallo-depent_PP-like"/>
</dbReference>
<dbReference type="EMBL" id="CAMAPC010000012">
    <property type="protein sequence ID" value="CAH9062111.1"/>
    <property type="molecule type" value="Genomic_DNA"/>
</dbReference>
<gene>
    <name evidence="6" type="ORF">PSECIP111854_02947</name>
    <name evidence="5" type="ORF">PSECIP111951_02567</name>
</gene>
<feature type="chain" id="PRO_5040875910" description="Calcineurin-like phosphoesterase domain-containing protein" evidence="3">
    <location>
        <begin position="29"/>
        <end position="436"/>
    </location>
</feature>
<keyword evidence="7" id="KW-1185">Reference proteome</keyword>
<reference evidence="6 8" key="1">
    <citation type="submission" date="2022-07" db="EMBL/GenBank/DDBJ databases">
        <authorList>
            <person name="Criscuolo A."/>
        </authorList>
    </citation>
    <scope>NUCLEOTIDE SEQUENCE</scope>
    <source>
        <strain evidence="8">CIP 111951</strain>
        <strain evidence="6">CIP111854</strain>
        <strain evidence="5">CIP111951</strain>
    </source>
</reference>
<dbReference type="EMBL" id="CAMAPD010000012">
    <property type="protein sequence ID" value="CAH9061818.1"/>
    <property type="molecule type" value="Genomic_DNA"/>
</dbReference>
<dbReference type="Gene3D" id="3.60.21.10">
    <property type="match status" value="1"/>
</dbReference>
<dbReference type="InterPro" id="IPR004843">
    <property type="entry name" value="Calcineurin-like_PHP"/>
</dbReference>
<protein>
    <recommendedName>
        <fullName evidence="4">Calcineurin-like phosphoesterase domain-containing protein</fullName>
    </recommendedName>
</protein>
<organism evidence="6 7">
    <name type="scientific">Pseudoalteromonas holothuriae</name>
    <dbReference type="NCBI Taxonomy" id="2963714"/>
    <lineage>
        <taxon>Bacteria</taxon>
        <taxon>Pseudomonadati</taxon>
        <taxon>Pseudomonadota</taxon>
        <taxon>Gammaproteobacteria</taxon>
        <taxon>Alteromonadales</taxon>
        <taxon>Pseudoalteromonadaceae</taxon>
        <taxon>Pseudoalteromonas</taxon>
    </lineage>
</organism>
<name>A0A9W4VTL4_9GAMM</name>
<evidence type="ECO:0000256" key="1">
    <source>
        <dbReference type="ARBA" id="ARBA00022729"/>
    </source>
</evidence>
<evidence type="ECO:0000256" key="3">
    <source>
        <dbReference type="SAM" id="SignalP"/>
    </source>
</evidence>
<dbReference type="Proteomes" id="UP001152467">
    <property type="component" value="Unassembled WGS sequence"/>
</dbReference>
<evidence type="ECO:0000313" key="5">
    <source>
        <dbReference type="EMBL" id="CAH9061818.1"/>
    </source>
</evidence>
<dbReference type="Pfam" id="PF00149">
    <property type="entry name" value="Metallophos"/>
    <property type="match status" value="1"/>
</dbReference>
<evidence type="ECO:0000259" key="4">
    <source>
        <dbReference type="Pfam" id="PF00149"/>
    </source>
</evidence>
<proteinExistence type="predicted"/>
<keyword evidence="1 3" id="KW-0732">Signal</keyword>
<dbReference type="PANTHER" id="PTHR10161">
    <property type="entry name" value="TARTRATE-RESISTANT ACID PHOSPHATASE TYPE 5"/>
    <property type="match status" value="1"/>
</dbReference>